<evidence type="ECO:0000313" key="2">
    <source>
        <dbReference type="EMBL" id="KZT25518.1"/>
    </source>
</evidence>
<name>A0A165SQN6_9AGAM</name>
<organism evidence="2 3">
    <name type="scientific">Neolentinus lepideus HHB14362 ss-1</name>
    <dbReference type="NCBI Taxonomy" id="1314782"/>
    <lineage>
        <taxon>Eukaryota</taxon>
        <taxon>Fungi</taxon>
        <taxon>Dikarya</taxon>
        <taxon>Basidiomycota</taxon>
        <taxon>Agaricomycotina</taxon>
        <taxon>Agaricomycetes</taxon>
        <taxon>Gloeophyllales</taxon>
        <taxon>Gloeophyllaceae</taxon>
        <taxon>Neolentinus</taxon>
    </lineage>
</organism>
<dbReference type="Proteomes" id="UP000076761">
    <property type="component" value="Unassembled WGS sequence"/>
</dbReference>
<feature type="transmembrane region" description="Helical" evidence="1">
    <location>
        <begin position="49"/>
        <end position="76"/>
    </location>
</feature>
<keyword evidence="3" id="KW-1185">Reference proteome</keyword>
<gene>
    <name evidence="2" type="ORF">NEOLEDRAFT_347395</name>
</gene>
<keyword evidence="1" id="KW-0812">Transmembrane</keyword>
<keyword evidence="1" id="KW-0472">Membrane</keyword>
<dbReference type="AlphaFoldDB" id="A0A165SQN6"/>
<proteinExistence type="predicted"/>
<dbReference type="EMBL" id="KV425571">
    <property type="protein sequence ID" value="KZT25518.1"/>
    <property type="molecule type" value="Genomic_DNA"/>
</dbReference>
<keyword evidence="1" id="KW-1133">Transmembrane helix</keyword>
<reference evidence="2 3" key="1">
    <citation type="journal article" date="2016" name="Mol. Biol. Evol.">
        <title>Comparative Genomics of Early-Diverging Mushroom-Forming Fungi Provides Insights into the Origins of Lignocellulose Decay Capabilities.</title>
        <authorList>
            <person name="Nagy L.G."/>
            <person name="Riley R."/>
            <person name="Tritt A."/>
            <person name="Adam C."/>
            <person name="Daum C."/>
            <person name="Floudas D."/>
            <person name="Sun H."/>
            <person name="Yadav J.S."/>
            <person name="Pangilinan J."/>
            <person name="Larsson K.H."/>
            <person name="Matsuura K."/>
            <person name="Barry K."/>
            <person name="Labutti K."/>
            <person name="Kuo R."/>
            <person name="Ohm R.A."/>
            <person name="Bhattacharya S.S."/>
            <person name="Shirouzu T."/>
            <person name="Yoshinaga Y."/>
            <person name="Martin F.M."/>
            <person name="Grigoriev I.V."/>
            <person name="Hibbett D.S."/>
        </authorList>
    </citation>
    <scope>NUCLEOTIDE SEQUENCE [LARGE SCALE GENOMIC DNA]</scope>
    <source>
        <strain evidence="2 3">HHB14362 ss-1</strain>
    </source>
</reference>
<sequence>MAVTGVCIGTLMPRNFTVYFDEDCDEHTPDNHRRLTLSSSPVILHGIDILMRCPVVCIVHAACLFLVAVIIFCATVEFGGNEQSSSRVGFALVSCVLSFIFWYVYFDVNIRLSIRHRNFRNGVPRRMDRIYLLEDNGKGDVESDNLTERHYFQSDVVGAAEAQRRGRVSIEVT</sequence>
<accession>A0A165SQN6</accession>
<evidence type="ECO:0000256" key="1">
    <source>
        <dbReference type="SAM" id="Phobius"/>
    </source>
</evidence>
<protein>
    <submittedName>
        <fullName evidence="2">Uncharacterized protein</fullName>
    </submittedName>
</protein>
<feature type="transmembrane region" description="Helical" evidence="1">
    <location>
        <begin position="88"/>
        <end position="106"/>
    </location>
</feature>
<dbReference type="InParanoid" id="A0A165SQN6"/>
<evidence type="ECO:0000313" key="3">
    <source>
        <dbReference type="Proteomes" id="UP000076761"/>
    </source>
</evidence>